<evidence type="ECO:0000256" key="1">
    <source>
        <dbReference type="SAM" id="Phobius"/>
    </source>
</evidence>
<keyword evidence="3" id="KW-1185">Reference proteome</keyword>
<accession>A0A453NFC5</accession>
<evidence type="ECO:0000313" key="2">
    <source>
        <dbReference type="EnsemblPlants" id="AET6Gv20355800.8"/>
    </source>
</evidence>
<keyword evidence="1" id="KW-1133">Transmembrane helix</keyword>
<name>A0A453NFC5_AEGTS</name>
<reference evidence="2" key="4">
    <citation type="submission" date="2019-03" db="UniProtKB">
        <authorList>
            <consortium name="EnsemblPlants"/>
        </authorList>
    </citation>
    <scope>IDENTIFICATION</scope>
</reference>
<evidence type="ECO:0000313" key="3">
    <source>
        <dbReference type="Proteomes" id="UP000015105"/>
    </source>
</evidence>
<proteinExistence type="predicted"/>
<reference evidence="2" key="5">
    <citation type="journal article" date="2021" name="G3 (Bethesda)">
        <title>Aegilops tauschii genome assembly Aet v5.0 features greater sequence contiguity and improved annotation.</title>
        <authorList>
            <person name="Wang L."/>
            <person name="Zhu T."/>
            <person name="Rodriguez J.C."/>
            <person name="Deal K.R."/>
            <person name="Dubcovsky J."/>
            <person name="McGuire P.E."/>
            <person name="Lux T."/>
            <person name="Spannagl M."/>
            <person name="Mayer K.F.X."/>
            <person name="Baldrich P."/>
            <person name="Meyers B.C."/>
            <person name="Huo N."/>
            <person name="Gu Y.Q."/>
            <person name="Zhou H."/>
            <person name="Devos K.M."/>
            <person name="Bennetzen J.L."/>
            <person name="Unver T."/>
            <person name="Budak H."/>
            <person name="Gulick P.J."/>
            <person name="Galiba G."/>
            <person name="Kalapos B."/>
            <person name="Nelson D.R."/>
            <person name="Li P."/>
            <person name="You F.M."/>
            <person name="Luo M.C."/>
            <person name="Dvorak J."/>
        </authorList>
    </citation>
    <scope>NUCLEOTIDE SEQUENCE [LARGE SCALE GENOMIC DNA]</scope>
    <source>
        <strain evidence="2">cv. AL8/78</strain>
    </source>
</reference>
<dbReference type="Gramene" id="AET6Gv20355800.8">
    <property type="protein sequence ID" value="AET6Gv20355800.8"/>
    <property type="gene ID" value="AET6Gv20355800"/>
</dbReference>
<keyword evidence="1" id="KW-0812">Transmembrane</keyword>
<protein>
    <submittedName>
        <fullName evidence="2">Uncharacterized protein</fullName>
    </submittedName>
</protein>
<dbReference type="Proteomes" id="UP000015105">
    <property type="component" value="Chromosome 6D"/>
</dbReference>
<feature type="transmembrane region" description="Helical" evidence="1">
    <location>
        <begin position="26"/>
        <end position="50"/>
    </location>
</feature>
<keyword evidence="1" id="KW-0472">Membrane</keyword>
<dbReference type="EnsemblPlants" id="AET6Gv20355800.8">
    <property type="protein sequence ID" value="AET6Gv20355800.8"/>
    <property type="gene ID" value="AET6Gv20355800"/>
</dbReference>
<reference evidence="3" key="2">
    <citation type="journal article" date="2017" name="Nat. Plants">
        <title>The Aegilops tauschii genome reveals multiple impacts of transposons.</title>
        <authorList>
            <person name="Zhao G."/>
            <person name="Zou C."/>
            <person name="Li K."/>
            <person name="Wang K."/>
            <person name="Li T."/>
            <person name="Gao L."/>
            <person name="Zhang X."/>
            <person name="Wang H."/>
            <person name="Yang Z."/>
            <person name="Liu X."/>
            <person name="Jiang W."/>
            <person name="Mao L."/>
            <person name="Kong X."/>
            <person name="Jiao Y."/>
            <person name="Jia J."/>
        </authorList>
    </citation>
    <scope>NUCLEOTIDE SEQUENCE [LARGE SCALE GENOMIC DNA]</scope>
    <source>
        <strain evidence="3">cv. AL8/78</strain>
    </source>
</reference>
<sequence>MCILSFLDEHQLGLIGPCKSYDSTKYYVLIWGLIFICFHLYFELILFSLSNISFSVLDSHENFLLSCQSLLIFESWLADLSFLYSSQMQLLERNPLCCHC</sequence>
<dbReference type="AlphaFoldDB" id="A0A453NFC5"/>
<organism evidence="2 3">
    <name type="scientific">Aegilops tauschii subsp. strangulata</name>
    <name type="common">Goatgrass</name>
    <dbReference type="NCBI Taxonomy" id="200361"/>
    <lineage>
        <taxon>Eukaryota</taxon>
        <taxon>Viridiplantae</taxon>
        <taxon>Streptophyta</taxon>
        <taxon>Embryophyta</taxon>
        <taxon>Tracheophyta</taxon>
        <taxon>Spermatophyta</taxon>
        <taxon>Magnoliopsida</taxon>
        <taxon>Liliopsida</taxon>
        <taxon>Poales</taxon>
        <taxon>Poaceae</taxon>
        <taxon>BOP clade</taxon>
        <taxon>Pooideae</taxon>
        <taxon>Triticodae</taxon>
        <taxon>Triticeae</taxon>
        <taxon>Triticinae</taxon>
        <taxon>Aegilops</taxon>
    </lineage>
</organism>
<reference evidence="2" key="3">
    <citation type="journal article" date="2017" name="Nature">
        <title>Genome sequence of the progenitor of the wheat D genome Aegilops tauschii.</title>
        <authorList>
            <person name="Luo M.C."/>
            <person name="Gu Y.Q."/>
            <person name="Puiu D."/>
            <person name="Wang H."/>
            <person name="Twardziok S.O."/>
            <person name="Deal K.R."/>
            <person name="Huo N."/>
            <person name="Zhu T."/>
            <person name="Wang L."/>
            <person name="Wang Y."/>
            <person name="McGuire P.E."/>
            <person name="Liu S."/>
            <person name="Long H."/>
            <person name="Ramasamy R.K."/>
            <person name="Rodriguez J.C."/>
            <person name="Van S.L."/>
            <person name="Yuan L."/>
            <person name="Wang Z."/>
            <person name="Xia Z."/>
            <person name="Xiao L."/>
            <person name="Anderson O.D."/>
            <person name="Ouyang S."/>
            <person name="Liang Y."/>
            <person name="Zimin A.V."/>
            <person name="Pertea G."/>
            <person name="Qi P."/>
            <person name="Bennetzen J.L."/>
            <person name="Dai X."/>
            <person name="Dawson M.W."/>
            <person name="Muller H.G."/>
            <person name="Kugler K."/>
            <person name="Rivarola-Duarte L."/>
            <person name="Spannagl M."/>
            <person name="Mayer K.F.X."/>
            <person name="Lu F.H."/>
            <person name="Bevan M.W."/>
            <person name="Leroy P."/>
            <person name="Li P."/>
            <person name="You F.M."/>
            <person name="Sun Q."/>
            <person name="Liu Z."/>
            <person name="Lyons E."/>
            <person name="Wicker T."/>
            <person name="Salzberg S.L."/>
            <person name="Devos K.M."/>
            <person name="Dvorak J."/>
        </authorList>
    </citation>
    <scope>NUCLEOTIDE SEQUENCE [LARGE SCALE GENOMIC DNA]</scope>
    <source>
        <strain evidence="2">cv. AL8/78</strain>
    </source>
</reference>
<reference evidence="3" key="1">
    <citation type="journal article" date="2014" name="Science">
        <title>Ancient hybridizations among the ancestral genomes of bread wheat.</title>
        <authorList>
            <consortium name="International Wheat Genome Sequencing Consortium,"/>
            <person name="Marcussen T."/>
            <person name="Sandve S.R."/>
            <person name="Heier L."/>
            <person name="Spannagl M."/>
            <person name="Pfeifer M."/>
            <person name="Jakobsen K.S."/>
            <person name="Wulff B.B."/>
            <person name="Steuernagel B."/>
            <person name="Mayer K.F."/>
            <person name="Olsen O.A."/>
        </authorList>
    </citation>
    <scope>NUCLEOTIDE SEQUENCE [LARGE SCALE GENOMIC DNA]</scope>
    <source>
        <strain evidence="3">cv. AL8/78</strain>
    </source>
</reference>